<dbReference type="Proteomes" id="UP000001745">
    <property type="component" value="Unassembled WGS sequence"/>
</dbReference>
<name>B8LSV1_TALSN</name>
<proteinExistence type="predicted"/>
<keyword evidence="3" id="KW-1185">Reference proteome</keyword>
<reference evidence="3" key="1">
    <citation type="journal article" date="2015" name="Genome Announc.">
        <title>Genome sequence of the AIDS-associated pathogen Penicillium marneffei (ATCC18224) and its near taxonomic relative Talaromyces stipitatus (ATCC10500).</title>
        <authorList>
            <person name="Nierman W.C."/>
            <person name="Fedorova-Abrams N.D."/>
            <person name="Andrianopoulos A."/>
        </authorList>
    </citation>
    <scope>NUCLEOTIDE SEQUENCE [LARGE SCALE GENOMIC DNA]</scope>
    <source>
        <strain evidence="3">ATCC 10500 / CBS 375.48 / QM 6759 / NRRL 1006</strain>
    </source>
</reference>
<dbReference type="AlphaFoldDB" id="B8LSV1"/>
<dbReference type="PhylomeDB" id="B8LSV1"/>
<dbReference type="EMBL" id="EQ962652">
    <property type="protein sequence ID" value="EED22947.1"/>
    <property type="molecule type" value="Genomic_DNA"/>
</dbReference>
<sequence>MEPTNDATMEERPALDPTPGLGHPHDDIPPTSNETGSRPREHSEPVPQPQEDTVIEETPDADDEELVKVGLDDSGMGRMPKTGLPGTTLRLKENNKDRKGKVKGHERSCANDVEFSTLGRL</sequence>
<evidence type="ECO:0000313" key="2">
    <source>
        <dbReference type="EMBL" id="EED22947.1"/>
    </source>
</evidence>
<gene>
    <name evidence="2" type="ORF">TSTA_064160</name>
</gene>
<organism evidence="2 3">
    <name type="scientific">Talaromyces stipitatus (strain ATCC 10500 / CBS 375.48 / QM 6759 / NRRL 1006)</name>
    <name type="common">Penicillium stipitatum</name>
    <dbReference type="NCBI Taxonomy" id="441959"/>
    <lineage>
        <taxon>Eukaryota</taxon>
        <taxon>Fungi</taxon>
        <taxon>Dikarya</taxon>
        <taxon>Ascomycota</taxon>
        <taxon>Pezizomycotina</taxon>
        <taxon>Eurotiomycetes</taxon>
        <taxon>Eurotiomycetidae</taxon>
        <taxon>Eurotiales</taxon>
        <taxon>Trichocomaceae</taxon>
        <taxon>Talaromyces</taxon>
        <taxon>Talaromyces sect. Talaromyces</taxon>
    </lineage>
</organism>
<evidence type="ECO:0000256" key="1">
    <source>
        <dbReference type="SAM" id="MobiDB-lite"/>
    </source>
</evidence>
<feature type="compositionally biased region" description="Basic and acidic residues" evidence="1">
    <location>
        <begin position="90"/>
        <end position="105"/>
    </location>
</feature>
<dbReference type="STRING" id="441959.B8LSV1"/>
<protein>
    <submittedName>
        <fullName evidence="2">Uncharacterized protein</fullName>
    </submittedName>
</protein>
<feature type="compositionally biased region" description="Acidic residues" evidence="1">
    <location>
        <begin position="53"/>
        <end position="65"/>
    </location>
</feature>
<dbReference type="RefSeq" id="XP_002340334.1">
    <property type="nucleotide sequence ID" value="XM_002340293.1"/>
</dbReference>
<dbReference type="GeneID" id="8107672"/>
<dbReference type="OrthoDB" id="4510282at2759"/>
<dbReference type="InParanoid" id="B8LSV1"/>
<accession>B8LSV1</accession>
<dbReference type="HOGENOM" id="CLU_2039634_0_0_1"/>
<feature type="region of interest" description="Disordered" evidence="1">
    <location>
        <begin position="1"/>
        <end position="105"/>
    </location>
</feature>
<dbReference type="VEuPathDB" id="FungiDB:TSTA_064160"/>
<evidence type="ECO:0000313" key="3">
    <source>
        <dbReference type="Proteomes" id="UP000001745"/>
    </source>
</evidence>